<dbReference type="InterPro" id="IPR011009">
    <property type="entry name" value="Kinase-like_dom_sf"/>
</dbReference>
<keyword evidence="9" id="KW-1185">Reference proteome</keyword>
<evidence type="ECO:0000313" key="8">
    <source>
        <dbReference type="EMBL" id="MCI4674748.1"/>
    </source>
</evidence>
<dbReference type="EMBL" id="JAIVFL010000001">
    <property type="protein sequence ID" value="MCI4674748.1"/>
    <property type="molecule type" value="Genomic_DNA"/>
</dbReference>
<dbReference type="GO" id="GO:0004674">
    <property type="term" value="F:protein serine/threonine kinase activity"/>
    <property type="evidence" value="ECO:0007669"/>
    <property type="project" value="UniProtKB-KW"/>
</dbReference>
<keyword evidence="5 8" id="KW-0418">Kinase</keyword>
<keyword evidence="3" id="KW-0808">Transferase</keyword>
<comment type="caution">
    <text evidence="8">The sequence shown here is derived from an EMBL/GenBank/DDBJ whole genome shotgun (WGS) entry which is preliminary data.</text>
</comment>
<dbReference type="PROSITE" id="PS50011">
    <property type="entry name" value="PROTEIN_KINASE_DOM"/>
    <property type="match status" value="1"/>
</dbReference>
<organism evidence="8 9">
    <name type="scientific">Candidatus Mycolicibacterium alkanivorans</name>
    <dbReference type="NCBI Taxonomy" id="2954114"/>
    <lineage>
        <taxon>Bacteria</taxon>
        <taxon>Bacillati</taxon>
        <taxon>Actinomycetota</taxon>
        <taxon>Actinomycetes</taxon>
        <taxon>Mycobacteriales</taxon>
        <taxon>Mycobacteriaceae</taxon>
        <taxon>Mycolicibacterium</taxon>
    </lineage>
</organism>
<dbReference type="InterPro" id="IPR000719">
    <property type="entry name" value="Prot_kinase_dom"/>
</dbReference>
<sequence length="292" mass="32068">MMHPGQSFESYLVETVLGRGGEAAVYRARGGGPAHPVVALKVLDDAHRDQGCTGRLAREFRLADRLRHPHIVEVYDHGPFWIAMQYVDGGNVTTLTTLDYRLQALGQIAAALDHAHHDGIVHADVKPTNILVHQHFSQDGAVLIDFGVAYALAEDVWHRPPHVLASLPYAAPELLQGRLPQAATDEYALACTALEVLTGRTPFAGDSPLALVDAHLHLPPPEVSHAISWLSRSFDVVLARAIAKDPDRRYESCTEMMRYVTDAVRRGVHQTSAVRVVPSEDSLDGVKSPERW</sequence>
<evidence type="ECO:0000256" key="3">
    <source>
        <dbReference type="ARBA" id="ARBA00022679"/>
    </source>
</evidence>
<keyword evidence="4" id="KW-0547">Nucleotide-binding</keyword>
<gene>
    <name evidence="8" type="ORF">K9U37_07435</name>
</gene>
<dbReference type="Gene3D" id="3.30.200.20">
    <property type="entry name" value="Phosphorylase Kinase, domain 1"/>
    <property type="match status" value="1"/>
</dbReference>
<evidence type="ECO:0000256" key="1">
    <source>
        <dbReference type="ARBA" id="ARBA00012513"/>
    </source>
</evidence>
<proteinExistence type="predicted"/>
<feature type="domain" description="Protein kinase" evidence="7">
    <location>
        <begin position="11"/>
        <end position="260"/>
    </location>
</feature>
<dbReference type="Proteomes" id="UP001139068">
    <property type="component" value="Unassembled WGS sequence"/>
</dbReference>
<dbReference type="PANTHER" id="PTHR43289">
    <property type="entry name" value="MITOGEN-ACTIVATED PROTEIN KINASE KINASE KINASE 20-RELATED"/>
    <property type="match status" value="1"/>
</dbReference>
<evidence type="ECO:0000256" key="4">
    <source>
        <dbReference type="ARBA" id="ARBA00022741"/>
    </source>
</evidence>
<evidence type="ECO:0000256" key="6">
    <source>
        <dbReference type="ARBA" id="ARBA00022840"/>
    </source>
</evidence>
<evidence type="ECO:0000259" key="7">
    <source>
        <dbReference type="PROSITE" id="PS50011"/>
    </source>
</evidence>
<dbReference type="CDD" id="cd14014">
    <property type="entry name" value="STKc_PknB_like"/>
    <property type="match status" value="1"/>
</dbReference>
<dbReference type="SMART" id="SM00220">
    <property type="entry name" value="S_TKc"/>
    <property type="match status" value="1"/>
</dbReference>
<protein>
    <recommendedName>
        <fullName evidence="1">non-specific serine/threonine protein kinase</fullName>
        <ecNumber evidence="1">2.7.11.1</ecNumber>
    </recommendedName>
</protein>
<evidence type="ECO:0000313" key="9">
    <source>
        <dbReference type="Proteomes" id="UP001139068"/>
    </source>
</evidence>
<dbReference type="SUPFAM" id="SSF56112">
    <property type="entry name" value="Protein kinase-like (PK-like)"/>
    <property type="match status" value="1"/>
</dbReference>
<keyword evidence="6" id="KW-0067">ATP-binding</keyword>
<keyword evidence="2 8" id="KW-0723">Serine/threonine-protein kinase</keyword>
<dbReference type="Gene3D" id="1.10.510.10">
    <property type="entry name" value="Transferase(Phosphotransferase) domain 1"/>
    <property type="match status" value="1"/>
</dbReference>
<accession>A0ABS9YVF3</accession>
<evidence type="ECO:0000256" key="5">
    <source>
        <dbReference type="ARBA" id="ARBA00022777"/>
    </source>
</evidence>
<evidence type="ECO:0000256" key="2">
    <source>
        <dbReference type="ARBA" id="ARBA00022527"/>
    </source>
</evidence>
<dbReference type="InterPro" id="IPR008271">
    <property type="entry name" value="Ser/Thr_kinase_AS"/>
</dbReference>
<reference evidence="8" key="1">
    <citation type="journal article" date="2022" name="ISME J.">
        <title>Identification of active gaseous-alkane degraders at natural gas seeps.</title>
        <authorList>
            <person name="Farhan Ul Haque M."/>
            <person name="Hernandez M."/>
            <person name="Crombie A.T."/>
            <person name="Murrell J.C."/>
        </authorList>
    </citation>
    <scope>NUCLEOTIDE SEQUENCE</scope>
    <source>
        <strain evidence="8">ANDR5</strain>
    </source>
</reference>
<name>A0ABS9YVF3_9MYCO</name>
<dbReference type="EC" id="2.7.11.1" evidence="1"/>
<dbReference type="Pfam" id="PF00069">
    <property type="entry name" value="Pkinase"/>
    <property type="match status" value="1"/>
</dbReference>
<dbReference type="PROSITE" id="PS00108">
    <property type="entry name" value="PROTEIN_KINASE_ST"/>
    <property type="match status" value="1"/>
</dbReference>
<dbReference type="PANTHER" id="PTHR43289:SF6">
    <property type="entry name" value="SERINE_THREONINE-PROTEIN KINASE NEKL-3"/>
    <property type="match status" value="1"/>
</dbReference>